<dbReference type="Gene3D" id="3.10.180.10">
    <property type="entry name" value="2,3-Dihydroxybiphenyl 1,2-Dioxygenase, domain 1"/>
    <property type="match status" value="1"/>
</dbReference>
<dbReference type="RefSeq" id="WP_066236291.1">
    <property type="nucleotide sequence ID" value="NZ_LRFC01000001.1"/>
</dbReference>
<dbReference type="Proteomes" id="UP000076567">
    <property type="component" value="Unassembled WGS sequence"/>
</dbReference>
<gene>
    <name evidence="1" type="ORF">AWM68_01355</name>
</gene>
<comment type="caution">
    <text evidence="1">The sequence shown here is derived from an EMBL/GenBank/DDBJ whole genome shotgun (WGS) entry which is preliminary data.</text>
</comment>
<proteinExistence type="predicted"/>
<accession>A0A161TID9</accession>
<organism evidence="1 2">
    <name type="scientific">Fictibacillus phosphorivorans</name>
    <dbReference type="NCBI Taxonomy" id="1221500"/>
    <lineage>
        <taxon>Bacteria</taxon>
        <taxon>Bacillati</taxon>
        <taxon>Bacillota</taxon>
        <taxon>Bacilli</taxon>
        <taxon>Bacillales</taxon>
        <taxon>Fictibacillaceae</taxon>
        <taxon>Fictibacillus</taxon>
    </lineage>
</organism>
<name>A0A161TID9_9BACL</name>
<dbReference type="AlphaFoldDB" id="A0A161TID9"/>
<dbReference type="CDD" id="cd06587">
    <property type="entry name" value="VOC"/>
    <property type="match status" value="1"/>
</dbReference>
<reference evidence="2" key="1">
    <citation type="submission" date="2016-01" db="EMBL/GenBank/DDBJ databases">
        <title>Draft genome of Chromobacterium sp. F49.</title>
        <authorList>
            <person name="Hong K.W."/>
        </authorList>
    </citation>
    <scope>NUCLEOTIDE SEQUENCE [LARGE SCALE GENOMIC DNA]</scope>
    <source>
        <strain evidence="2">P7IIIA</strain>
    </source>
</reference>
<dbReference type="OrthoDB" id="2453533at2"/>
<protein>
    <submittedName>
        <fullName evidence="1">Ornithine monooxygenase</fullName>
    </submittedName>
</protein>
<evidence type="ECO:0000313" key="2">
    <source>
        <dbReference type="Proteomes" id="UP000076567"/>
    </source>
</evidence>
<dbReference type="SUPFAM" id="SSF54593">
    <property type="entry name" value="Glyoxalase/Bleomycin resistance protein/Dihydroxybiphenyl dioxygenase"/>
    <property type="match status" value="1"/>
</dbReference>
<dbReference type="EMBL" id="LRFC01000001">
    <property type="protein sequence ID" value="KZE68944.1"/>
    <property type="molecule type" value="Genomic_DNA"/>
</dbReference>
<keyword evidence="1" id="KW-0560">Oxidoreductase</keyword>
<dbReference type="GO" id="GO:0004497">
    <property type="term" value="F:monooxygenase activity"/>
    <property type="evidence" value="ECO:0007669"/>
    <property type="project" value="UniProtKB-KW"/>
</dbReference>
<keyword evidence="2" id="KW-1185">Reference proteome</keyword>
<dbReference type="InterPro" id="IPR029068">
    <property type="entry name" value="Glyas_Bleomycin-R_OHBP_Dase"/>
</dbReference>
<sequence length="129" mass="15098">MIYEMTVQVRVPHMSEGQQFYETLLNRAPDFNPHDGFAEWELLPNCWLQVAEGTPTEGNGPIRLGVMDLEGERTRLIKKLNIEQFEICERDEVSVRWATFSDPWGNCLGLFEYKDEEATYEKLQQAVRR</sequence>
<evidence type="ECO:0000313" key="1">
    <source>
        <dbReference type="EMBL" id="KZE68944.1"/>
    </source>
</evidence>
<keyword evidence="1" id="KW-0503">Monooxygenase</keyword>